<sequence length="122" mass="14542">MSRNYELFPDDDNGNVLWQMYEDGNDLTDLHEIEFSIVFTTQDQAEKCALHLLHEEQKISLFQEEVKNDGSDLWVLNVHVNMIPEYQDVQDLEEWFVKIAEMFQGEYDGWGCLSYLYDYDDE</sequence>
<organism evidence="2 3">
    <name type="scientific">Acinetobacter tandoii</name>
    <dbReference type="NCBI Taxonomy" id="202954"/>
    <lineage>
        <taxon>Bacteria</taxon>
        <taxon>Pseudomonadati</taxon>
        <taxon>Pseudomonadota</taxon>
        <taxon>Gammaproteobacteria</taxon>
        <taxon>Moraxellales</taxon>
        <taxon>Moraxellaceae</taxon>
        <taxon>Acinetobacter</taxon>
    </lineage>
</organism>
<dbReference type="SUPFAM" id="SSF89946">
    <property type="entry name" value="Hypothetical protein VC0424"/>
    <property type="match status" value="1"/>
</dbReference>
<evidence type="ECO:0000313" key="3">
    <source>
        <dbReference type="Proteomes" id="UP000325788"/>
    </source>
</evidence>
<dbReference type="Pfam" id="PF06877">
    <property type="entry name" value="RraB"/>
    <property type="match status" value="1"/>
</dbReference>
<proteinExistence type="predicted"/>
<reference evidence="2 3" key="1">
    <citation type="submission" date="2019-09" db="EMBL/GenBank/DDBJ databases">
        <title>Draft genome sequence of Acinetobacter tandoii W4-4-4 isolated from environmental water sample.</title>
        <authorList>
            <person name="Wee S.K."/>
            <person name="Yan B."/>
            <person name="Mustaffa S.B."/>
            <person name="Yap E.P.H."/>
        </authorList>
    </citation>
    <scope>NUCLEOTIDE SEQUENCE [LARGE SCALE GENOMIC DNA]</scope>
    <source>
        <strain evidence="2 3">W4-4-4</strain>
    </source>
</reference>
<evidence type="ECO:0000313" key="2">
    <source>
        <dbReference type="EMBL" id="KAB1853305.1"/>
    </source>
</evidence>
<gene>
    <name evidence="2" type="ORF">F4W09_12695</name>
</gene>
<comment type="caution">
    <text evidence="2">The sequence shown here is derived from an EMBL/GenBank/DDBJ whole genome shotgun (WGS) entry which is preliminary data.</text>
</comment>
<dbReference type="InterPro" id="IPR009671">
    <property type="entry name" value="RraB_dom"/>
</dbReference>
<dbReference type="Gene3D" id="3.30.70.970">
    <property type="entry name" value="RraB-like"/>
    <property type="match status" value="1"/>
</dbReference>
<dbReference type="AlphaFoldDB" id="A0A5N4WE61"/>
<protein>
    <submittedName>
        <fullName evidence="2">Ribonuclease E inhibitor RraB</fullName>
    </submittedName>
</protein>
<dbReference type="EMBL" id="VXLD01000009">
    <property type="protein sequence ID" value="KAB1853305.1"/>
    <property type="molecule type" value="Genomic_DNA"/>
</dbReference>
<dbReference type="Proteomes" id="UP000325788">
    <property type="component" value="Unassembled WGS sequence"/>
</dbReference>
<feature type="domain" description="Regulator of ribonuclease activity B" evidence="1">
    <location>
        <begin position="11"/>
        <end position="112"/>
    </location>
</feature>
<dbReference type="InterPro" id="IPR036701">
    <property type="entry name" value="RraB-like_sf"/>
</dbReference>
<name>A0A5N4WE61_9GAMM</name>
<dbReference type="RefSeq" id="WP_016165331.1">
    <property type="nucleotide sequence ID" value="NZ_BBNK01000011.1"/>
</dbReference>
<evidence type="ECO:0000259" key="1">
    <source>
        <dbReference type="Pfam" id="PF06877"/>
    </source>
</evidence>
<accession>A0A5N4WE61</accession>